<proteinExistence type="predicted"/>
<dbReference type="SUPFAM" id="SSF52833">
    <property type="entry name" value="Thioredoxin-like"/>
    <property type="match status" value="1"/>
</dbReference>
<keyword evidence="1" id="KW-0175">Coiled coil</keyword>
<evidence type="ECO:0000313" key="5">
    <source>
        <dbReference type="Proteomes" id="UP000236584"/>
    </source>
</evidence>
<dbReference type="RefSeq" id="WP_103425673.1">
    <property type="nucleotide sequence ID" value="NZ_CP026309.1"/>
</dbReference>
<dbReference type="PIRSF" id="PIRSF006402">
    <property type="entry name" value="UCP006402_thioredoxin"/>
    <property type="match status" value="1"/>
</dbReference>
<dbReference type="SUPFAM" id="SSF48208">
    <property type="entry name" value="Six-hairpin glycosidases"/>
    <property type="match status" value="1"/>
</dbReference>
<dbReference type="OrthoDB" id="28016at2157"/>
<dbReference type="PANTHER" id="PTHR42899">
    <property type="entry name" value="SPERMATOGENESIS-ASSOCIATED PROTEIN 20"/>
    <property type="match status" value="1"/>
</dbReference>
<protein>
    <submittedName>
        <fullName evidence="4">Thioredoxin domain-containing protein</fullName>
    </submittedName>
</protein>
<evidence type="ECO:0000256" key="1">
    <source>
        <dbReference type="SAM" id="Coils"/>
    </source>
</evidence>
<gene>
    <name evidence="4" type="ORF">C2R22_10260</name>
</gene>
<dbReference type="PANTHER" id="PTHR42899:SF1">
    <property type="entry name" value="SPERMATOGENESIS-ASSOCIATED PROTEIN 20"/>
    <property type="match status" value="1"/>
</dbReference>
<dbReference type="GeneID" id="35592477"/>
<keyword evidence="5" id="KW-1185">Reference proteome</keyword>
<sequence length="705" mass="78633">MDHAGRNRLDEEESPYLSQHADNPVHWQPWDERALAEARERDVPIFLSVGYSACHWCHVMEEESFADESVAEFLNEHFVPIKVDREERPDIDSIYMTICQRTTGRGGWPLSVWLTPDGRPFFVGTYFPPTARQGMPGFRDVLERLAESWEQDRDEIENRADQWGALLRNELEETPDTGGEVSSEALSNATSAALRSADREYGGFGSSGPKFPQPSRLELLLRSHVRTGREEPLQVATRTLDAMADGGMYDHLGGGFHRYATDRKWVVPHFEKMLYDNALLPRIYLGAYQLTGTERYAQVARETFAFLDRELSHPEGGFYSTLDARSEGEEGTFYVWTPEGVADVLDDEELVDLVCDRYGITPGGNFEGGSTVLTLAASLSDLADEYDRSVEDVRARLDGARERLFEARTERVRPARDEKVLASWNGMTVSALALGGRVLDDSYAERAEKALSFVRERLWDAEERRLAHRYKDGDVKGPGFLEDYAFLARGAFDLYQVSGDVDHLAFALDLARAVKEEFWDPEGKTLYFTPASGEGLVTRPQELSDQSTPSSLGVTVDLLFALDGFAPDADFSEVARQVLETHANRIQGNPMEHVTLALAADTYHQGVLELTLAADELPEAWRETLATRYLPAAVVTRRPATDAALGTWLERLDIDEAPPVWAGREARDGPTVYACEGFTCSPPKSSVEEALSWFEGDGESGADGA</sequence>
<organism evidence="4 5">
    <name type="scientific">Salinigranum rubrum</name>
    <dbReference type="NCBI Taxonomy" id="755307"/>
    <lineage>
        <taxon>Archaea</taxon>
        <taxon>Methanobacteriati</taxon>
        <taxon>Methanobacteriota</taxon>
        <taxon>Stenosarchaea group</taxon>
        <taxon>Halobacteria</taxon>
        <taxon>Halobacteriales</taxon>
        <taxon>Haloferacaceae</taxon>
        <taxon>Salinigranum</taxon>
    </lineage>
</organism>
<dbReference type="Gene3D" id="3.40.30.10">
    <property type="entry name" value="Glutaredoxin"/>
    <property type="match status" value="1"/>
</dbReference>
<dbReference type="Proteomes" id="UP000236584">
    <property type="component" value="Chromosome"/>
</dbReference>
<dbReference type="InterPro" id="IPR024705">
    <property type="entry name" value="Ssp411"/>
</dbReference>
<dbReference type="InterPro" id="IPR008928">
    <property type="entry name" value="6-hairpin_glycosidase_sf"/>
</dbReference>
<name>A0A2I8VJB0_9EURY</name>
<dbReference type="InterPro" id="IPR036249">
    <property type="entry name" value="Thioredoxin-like_sf"/>
</dbReference>
<dbReference type="Gene3D" id="1.50.10.10">
    <property type="match status" value="1"/>
</dbReference>
<dbReference type="EMBL" id="CP026309">
    <property type="protein sequence ID" value="AUV81984.1"/>
    <property type="molecule type" value="Genomic_DNA"/>
</dbReference>
<dbReference type="InterPro" id="IPR012341">
    <property type="entry name" value="6hp_glycosidase-like_sf"/>
</dbReference>
<dbReference type="CDD" id="cd02955">
    <property type="entry name" value="SSP411"/>
    <property type="match status" value="1"/>
</dbReference>
<reference evidence="4 5" key="1">
    <citation type="submission" date="2018-01" db="EMBL/GenBank/DDBJ databases">
        <title>Complete genome sequence of Salinigranum rubrum GX10T, an extremely halophilic archaeon isolated from a marine solar saltern.</title>
        <authorList>
            <person name="Han S."/>
        </authorList>
    </citation>
    <scope>NUCLEOTIDE SEQUENCE [LARGE SCALE GENOMIC DNA]</scope>
    <source>
        <strain evidence="4 5">GX10</strain>
    </source>
</reference>
<dbReference type="AlphaFoldDB" id="A0A2I8VJB0"/>
<feature type="domain" description="Spermatogenesis-associated protein 20-like TRX" evidence="3">
    <location>
        <begin position="7"/>
        <end position="164"/>
    </location>
</feature>
<dbReference type="Pfam" id="PF03190">
    <property type="entry name" value="Thioredox_DsbH"/>
    <property type="match status" value="1"/>
</dbReference>
<dbReference type="KEGG" id="srub:C2R22_10260"/>
<feature type="region of interest" description="Disordered" evidence="2">
    <location>
        <begin position="1"/>
        <end position="23"/>
    </location>
</feature>
<dbReference type="Gene3D" id="1.50.10.20">
    <property type="match status" value="1"/>
</dbReference>
<dbReference type="GO" id="GO:0005975">
    <property type="term" value="P:carbohydrate metabolic process"/>
    <property type="evidence" value="ECO:0007669"/>
    <property type="project" value="InterPro"/>
</dbReference>
<evidence type="ECO:0000256" key="2">
    <source>
        <dbReference type="SAM" id="MobiDB-lite"/>
    </source>
</evidence>
<dbReference type="InterPro" id="IPR004879">
    <property type="entry name" value="Ssp411-like_TRX"/>
</dbReference>
<accession>A0A2I8VJB0</accession>
<feature type="coiled-coil region" evidence="1">
    <location>
        <begin position="139"/>
        <end position="166"/>
    </location>
</feature>
<evidence type="ECO:0000313" key="4">
    <source>
        <dbReference type="EMBL" id="AUV81984.1"/>
    </source>
</evidence>
<feature type="coiled-coil region" evidence="1">
    <location>
        <begin position="383"/>
        <end position="410"/>
    </location>
</feature>
<evidence type="ECO:0000259" key="3">
    <source>
        <dbReference type="Pfam" id="PF03190"/>
    </source>
</evidence>